<dbReference type="OrthoDB" id="5419315at2759"/>
<comment type="caution">
    <text evidence="13">The sequence shown here is derived from an EMBL/GenBank/DDBJ whole genome shotgun (WGS) entry which is preliminary data.</text>
</comment>
<gene>
    <name evidence="13" type="ORF">EB796_004311</name>
</gene>
<dbReference type="AlphaFoldDB" id="A0A7J7KGL7"/>
<dbReference type="Gene3D" id="3.40.640.10">
    <property type="entry name" value="Type I PLP-dependent aspartate aminotransferase-like (Major domain)"/>
    <property type="match status" value="1"/>
</dbReference>
<dbReference type="InterPro" id="IPR015422">
    <property type="entry name" value="PyrdxlP-dep_Trfase_small"/>
</dbReference>
<evidence type="ECO:0000256" key="12">
    <source>
        <dbReference type="RuleBase" id="RU003560"/>
    </source>
</evidence>
<dbReference type="InterPro" id="IPR005814">
    <property type="entry name" value="Aminotrans_3"/>
</dbReference>
<evidence type="ECO:0000256" key="3">
    <source>
        <dbReference type="ARBA" id="ARBA00012876"/>
    </source>
</evidence>
<evidence type="ECO:0000313" key="14">
    <source>
        <dbReference type="Proteomes" id="UP000593567"/>
    </source>
</evidence>
<evidence type="ECO:0000256" key="7">
    <source>
        <dbReference type="ARBA" id="ARBA00022898"/>
    </source>
</evidence>
<dbReference type="EC" id="2.6.1.22" evidence="3"/>
<dbReference type="Gene3D" id="3.90.1150.10">
    <property type="entry name" value="Aspartate Aminotransferase, domain 1"/>
    <property type="match status" value="1"/>
</dbReference>
<reference evidence="13" key="1">
    <citation type="submission" date="2020-06" db="EMBL/GenBank/DDBJ databases">
        <title>Draft genome of Bugula neritina, a colonial animal packing powerful symbionts and potential medicines.</title>
        <authorList>
            <person name="Rayko M."/>
        </authorList>
    </citation>
    <scope>NUCLEOTIDE SEQUENCE [LARGE SCALE GENOMIC DNA]</scope>
    <source>
        <strain evidence="13">Kwan_BN1</strain>
    </source>
</reference>
<evidence type="ECO:0000256" key="8">
    <source>
        <dbReference type="ARBA" id="ARBA00029760"/>
    </source>
</evidence>
<dbReference type="EC" id="2.6.1.19" evidence="4"/>
<dbReference type="PANTHER" id="PTHR43206:SF1">
    <property type="entry name" value="4-AMINOBUTYRATE AMINOTRANSFERASE, MITOCHONDRIAL"/>
    <property type="match status" value="1"/>
</dbReference>
<evidence type="ECO:0000256" key="1">
    <source>
        <dbReference type="ARBA" id="ARBA00001933"/>
    </source>
</evidence>
<dbReference type="InterPro" id="IPR004631">
    <property type="entry name" value="4NH2But_aminotransferase_euk"/>
</dbReference>
<evidence type="ECO:0000256" key="10">
    <source>
        <dbReference type="ARBA" id="ARBA00030857"/>
    </source>
</evidence>
<protein>
    <recommendedName>
        <fullName evidence="10">(S)-3-amino-2-methylpropionate transaminase</fullName>
        <ecNumber evidence="4">2.6.1.19</ecNumber>
        <ecNumber evidence="3">2.6.1.22</ecNumber>
    </recommendedName>
    <alternativeName>
        <fullName evidence="11">GABA aminotransferase</fullName>
    </alternativeName>
    <alternativeName>
        <fullName evidence="9">Gamma-amino-N-butyrate transaminase</fullName>
    </alternativeName>
    <alternativeName>
        <fullName evidence="8">L-AIBAT</fullName>
    </alternativeName>
</protein>
<evidence type="ECO:0000256" key="2">
    <source>
        <dbReference type="ARBA" id="ARBA00008954"/>
    </source>
</evidence>
<dbReference type="EMBL" id="VXIV02000580">
    <property type="protein sequence ID" value="KAF6037397.1"/>
    <property type="molecule type" value="Genomic_DNA"/>
</dbReference>
<dbReference type="PIRSF" id="PIRSF000521">
    <property type="entry name" value="Transaminase_4ab_Lys_Orn"/>
    <property type="match status" value="1"/>
</dbReference>
<dbReference type="FunFam" id="3.40.640.10:FF:000029">
    <property type="entry name" value="4-aminobutyrate aminotransferase, mitochondrial"/>
    <property type="match status" value="1"/>
</dbReference>
<dbReference type="Pfam" id="PF00202">
    <property type="entry name" value="Aminotran_3"/>
    <property type="match status" value="1"/>
</dbReference>
<organism evidence="13 14">
    <name type="scientific">Bugula neritina</name>
    <name type="common">Brown bryozoan</name>
    <name type="synonym">Sertularia neritina</name>
    <dbReference type="NCBI Taxonomy" id="10212"/>
    <lineage>
        <taxon>Eukaryota</taxon>
        <taxon>Metazoa</taxon>
        <taxon>Spiralia</taxon>
        <taxon>Lophotrochozoa</taxon>
        <taxon>Bryozoa</taxon>
        <taxon>Gymnolaemata</taxon>
        <taxon>Cheilostomatida</taxon>
        <taxon>Flustrina</taxon>
        <taxon>Buguloidea</taxon>
        <taxon>Bugulidae</taxon>
        <taxon>Bugula</taxon>
    </lineage>
</organism>
<keyword evidence="14" id="KW-1185">Reference proteome</keyword>
<proteinExistence type="inferred from homology"/>
<dbReference type="GO" id="GO:0009450">
    <property type="term" value="P:gamma-aminobutyric acid catabolic process"/>
    <property type="evidence" value="ECO:0007669"/>
    <property type="project" value="TreeGrafter"/>
</dbReference>
<dbReference type="PANTHER" id="PTHR43206">
    <property type="entry name" value="AMINOTRANSFERASE"/>
    <property type="match status" value="1"/>
</dbReference>
<dbReference type="SUPFAM" id="SSF53383">
    <property type="entry name" value="PLP-dependent transferases"/>
    <property type="match status" value="1"/>
</dbReference>
<name>A0A7J7KGL7_BUGNE</name>
<comment type="similarity">
    <text evidence="2 12">Belongs to the class-III pyridoxal-phosphate-dependent aminotransferase family.</text>
</comment>
<evidence type="ECO:0000256" key="11">
    <source>
        <dbReference type="ARBA" id="ARBA00031787"/>
    </source>
</evidence>
<evidence type="ECO:0000256" key="6">
    <source>
        <dbReference type="ARBA" id="ARBA00022679"/>
    </source>
</evidence>
<evidence type="ECO:0000256" key="9">
    <source>
        <dbReference type="ARBA" id="ARBA00030204"/>
    </source>
</evidence>
<keyword evidence="7 12" id="KW-0663">Pyridoxal phosphate</keyword>
<evidence type="ECO:0000313" key="13">
    <source>
        <dbReference type="EMBL" id="KAF6037397.1"/>
    </source>
</evidence>
<dbReference type="GO" id="GO:0047298">
    <property type="term" value="F:(S)-3-amino-2-methylpropionate transaminase activity"/>
    <property type="evidence" value="ECO:0007669"/>
    <property type="project" value="UniProtKB-EC"/>
</dbReference>
<dbReference type="InterPro" id="IPR015421">
    <property type="entry name" value="PyrdxlP-dep_Trfase_major"/>
</dbReference>
<dbReference type="GO" id="GO:0034386">
    <property type="term" value="F:4-aminobutyrate:2-oxoglutarate transaminase activity"/>
    <property type="evidence" value="ECO:0007669"/>
    <property type="project" value="UniProtKB-EC"/>
</dbReference>
<dbReference type="GO" id="GO:0030170">
    <property type="term" value="F:pyridoxal phosphate binding"/>
    <property type="evidence" value="ECO:0007669"/>
    <property type="project" value="InterPro"/>
</dbReference>
<keyword evidence="5" id="KW-0032">Aminotransferase</keyword>
<accession>A0A7J7KGL7</accession>
<dbReference type="InterPro" id="IPR015424">
    <property type="entry name" value="PyrdxlP-dep_Trfase"/>
</dbReference>
<evidence type="ECO:0000256" key="4">
    <source>
        <dbReference type="ARBA" id="ARBA00012912"/>
    </source>
</evidence>
<sequence length="511" mass="56542">MVPNGKYYWFISSCKMSMQSQECLILQWVSVSTHYASTLAHGWKGLATFVQGQPDKPVVKTEVPGPRSLQLKSNLQSLQSAGSVSLFANYEKSIGNYLVDADGNILLDLLTQIASVAIGYNHPRIIEAMKDPKNMTRLVNRPALGLVPPADWMEQLNEGLLSVAPSGLTGLQTMMCGACANEHAYKAAFIHYQAKRRGGAPSAEELESALWNKEPGCPDLAIMSFVNGFHGRTTAALTCTHAKPIHKLDLPMLKWPHAPFPQLKYPLEENIVENEAEEMRCLDEVERLIEEREDAGQLVAGINVEPIQGEGGDNYASANFFRQLQYICDKRGIAFIVDEVQTGCGVTGKMWAHEHWNLDEPPDIVIFAKKMAAAGFYYKHTLIPNQGYRIFNTWMGDPHKMVVLEAVLDVYKRDNLVDNMAAQGEHILGGIKKLQAKYSGQIENARGQGIMVAFDCADPAARDDMISRLANKGIVTAGCGTRSLRLRPAAILEKCHVDIFLDALEQVLRET</sequence>
<keyword evidence="6" id="KW-0808">Transferase</keyword>
<dbReference type="CDD" id="cd00610">
    <property type="entry name" value="OAT_like"/>
    <property type="match status" value="1"/>
</dbReference>
<dbReference type="GO" id="GO:0005739">
    <property type="term" value="C:mitochondrion"/>
    <property type="evidence" value="ECO:0007669"/>
    <property type="project" value="TreeGrafter"/>
</dbReference>
<evidence type="ECO:0000256" key="5">
    <source>
        <dbReference type="ARBA" id="ARBA00022576"/>
    </source>
</evidence>
<dbReference type="Proteomes" id="UP000593567">
    <property type="component" value="Unassembled WGS sequence"/>
</dbReference>
<dbReference type="NCBIfam" id="TIGR00699">
    <property type="entry name" value="GABAtrns_euk"/>
    <property type="match status" value="1"/>
</dbReference>
<comment type="cofactor">
    <cofactor evidence="1">
        <name>pyridoxal 5'-phosphate</name>
        <dbReference type="ChEBI" id="CHEBI:597326"/>
    </cofactor>
</comment>